<dbReference type="PANTHER" id="PTHR36925:SF1">
    <property type="entry name" value="COBALT-PRECORRIN-6A REDUCTASE"/>
    <property type="match status" value="1"/>
</dbReference>
<dbReference type="EMBL" id="AP019827">
    <property type="protein sequence ID" value="BBM41570.1"/>
    <property type="molecule type" value="Genomic_DNA"/>
</dbReference>
<dbReference type="InterPro" id="IPR003723">
    <property type="entry name" value="Precorrin-6x_reduct"/>
</dbReference>
<dbReference type="PROSITE" id="PS51014">
    <property type="entry name" value="COBK_CBIJ"/>
    <property type="match status" value="1"/>
</dbReference>
<evidence type="ECO:0000313" key="5">
    <source>
        <dbReference type="Proteomes" id="UP000322617"/>
    </source>
</evidence>
<dbReference type="GO" id="GO:0009236">
    <property type="term" value="P:cobalamin biosynthetic process"/>
    <property type="evidence" value="ECO:0007669"/>
    <property type="project" value="UniProtKB-UniPathway"/>
</dbReference>
<dbReference type="PANTHER" id="PTHR36925">
    <property type="entry name" value="COBALT-PRECORRIN-6A REDUCTASE"/>
    <property type="match status" value="1"/>
</dbReference>
<evidence type="ECO:0000313" key="4">
    <source>
        <dbReference type="EMBL" id="BBM41570.1"/>
    </source>
</evidence>
<comment type="pathway">
    <text evidence="1">Cofactor biosynthesis; adenosylcobalamin biosynthesis.</text>
</comment>
<keyword evidence="5" id="KW-1185">Reference proteome</keyword>
<evidence type="ECO:0008006" key="6">
    <source>
        <dbReference type="Google" id="ProtNLM"/>
    </source>
</evidence>
<dbReference type="RefSeq" id="WP_018450404.1">
    <property type="nucleotide sequence ID" value="NZ_AP019827.1"/>
</dbReference>
<dbReference type="GO" id="GO:0016994">
    <property type="term" value="F:precorrin-6A reductase activity"/>
    <property type="evidence" value="ECO:0007669"/>
    <property type="project" value="InterPro"/>
</dbReference>
<evidence type="ECO:0000256" key="3">
    <source>
        <dbReference type="ARBA" id="ARBA00023002"/>
    </source>
</evidence>
<sequence>MNYKLFKTNERFQYLITKESGETGGELQKVQACRECGVTILTIKRPVLNYGTVFYTIKELVEYVENL</sequence>
<keyword evidence="2" id="KW-0169">Cobalamin biosynthesis</keyword>
<organism evidence="4 5">
    <name type="scientific">Leptotrichia shahii</name>
    <dbReference type="NCBI Taxonomy" id="157691"/>
    <lineage>
        <taxon>Bacteria</taxon>
        <taxon>Fusobacteriati</taxon>
        <taxon>Fusobacteriota</taxon>
        <taxon>Fusobacteriia</taxon>
        <taxon>Fusobacteriales</taxon>
        <taxon>Leptotrichiaceae</taxon>
        <taxon>Leptotrichia</taxon>
    </lineage>
</organism>
<dbReference type="STRING" id="1122172.GCA_000373045_00775"/>
<proteinExistence type="predicted"/>
<evidence type="ECO:0000256" key="2">
    <source>
        <dbReference type="ARBA" id="ARBA00022573"/>
    </source>
</evidence>
<name>A0A510JQC1_9FUSO</name>
<dbReference type="UniPathway" id="UPA00148"/>
<dbReference type="OrthoDB" id="6439987at2"/>
<protein>
    <recommendedName>
        <fullName evidence="6">Precorrin-6x reductase</fullName>
    </recommendedName>
</protein>
<dbReference type="Proteomes" id="UP000322617">
    <property type="component" value="Chromosome"/>
</dbReference>
<gene>
    <name evidence="4" type="ORF">JCM16776_1807</name>
</gene>
<evidence type="ECO:0000256" key="1">
    <source>
        <dbReference type="ARBA" id="ARBA00004953"/>
    </source>
</evidence>
<reference evidence="4 5" key="1">
    <citation type="submission" date="2019-07" db="EMBL/GenBank/DDBJ databases">
        <title>Complete Genome Sequence of Leptotrichia shahii Strain JCM 16776.</title>
        <authorList>
            <person name="Watanabe S."/>
            <person name="Cui L."/>
        </authorList>
    </citation>
    <scope>NUCLEOTIDE SEQUENCE [LARGE SCALE GENOMIC DNA]</scope>
    <source>
        <strain evidence="4 5">JCM16776</strain>
    </source>
</reference>
<dbReference type="Pfam" id="PF02571">
    <property type="entry name" value="CbiJ"/>
    <property type="match status" value="1"/>
</dbReference>
<dbReference type="KEGG" id="lsz:JCM16776_1807"/>
<keyword evidence="3" id="KW-0560">Oxidoreductase</keyword>
<dbReference type="AlphaFoldDB" id="A0A510JQC1"/>
<accession>A0A510JQC1</accession>